<dbReference type="EMBL" id="CAUYUJ010020827">
    <property type="protein sequence ID" value="CAK0900714.1"/>
    <property type="molecule type" value="Genomic_DNA"/>
</dbReference>
<evidence type="ECO:0000313" key="1">
    <source>
        <dbReference type="EMBL" id="CAK0900714.1"/>
    </source>
</evidence>
<evidence type="ECO:0000313" key="2">
    <source>
        <dbReference type="Proteomes" id="UP001189429"/>
    </source>
</evidence>
<feature type="non-terminal residue" evidence="1">
    <location>
        <position position="1"/>
    </location>
</feature>
<dbReference type="Proteomes" id="UP001189429">
    <property type="component" value="Unassembled WGS sequence"/>
</dbReference>
<protein>
    <submittedName>
        <fullName evidence="1">Uncharacterized protein</fullName>
    </submittedName>
</protein>
<feature type="non-terminal residue" evidence="1">
    <location>
        <position position="346"/>
    </location>
</feature>
<gene>
    <name evidence="1" type="ORF">PCOR1329_LOCUS77932</name>
</gene>
<comment type="caution">
    <text evidence="1">The sequence shown here is derived from an EMBL/GenBank/DDBJ whole genome shotgun (WGS) entry which is preliminary data.</text>
</comment>
<keyword evidence="2" id="KW-1185">Reference proteome</keyword>
<proteinExistence type="predicted"/>
<accession>A0ABN9XLH8</accession>
<name>A0ABN9XLH8_9DINO</name>
<organism evidence="1 2">
    <name type="scientific">Prorocentrum cordatum</name>
    <dbReference type="NCBI Taxonomy" id="2364126"/>
    <lineage>
        <taxon>Eukaryota</taxon>
        <taxon>Sar</taxon>
        <taxon>Alveolata</taxon>
        <taxon>Dinophyceae</taxon>
        <taxon>Prorocentrales</taxon>
        <taxon>Prorocentraceae</taxon>
        <taxon>Prorocentrum</taxon>
    </lineage>
</organism>
<reference evidence="1" key="1">
    <citation type="submission" date="2023-10" db="EMBL/GenBank/DDBJ databases">
        <authorList>
            <person name="Chen Y."/>
            <person name="Shah S."/>
            <person name="Dougan E. K."/>
            <person name="Thang M."/>
            <person name="Chan C."/>
        </authorList>
    </citation>
    <scope>NUCLEOTIDE SEQUENCE [LARGE SCALE GENOMIC DNA]</scope>
</reference>
<sequence>DSHSDAVKAQFLFNKSQAGDCFKGALVTSRAFMTPPMHSIPSTSLNYSKQSSYLYGLKMQSSHEKEFNEPPSPSTMRLAAAHDQNLVDDLVYMLTAQSPVTGDETQLKVTGFVDDLADKFLAPNTATARTAGVAQNKMIDAGLNNIGTHQNISKQVNIYYGVGKGSYSDAIQINNGCILQGKTTTVARYLGPRLTNTFTMTAEIEQRIIAVERGWSQLRKFWTSDTPFRLRLNIFKCQVLNSALSGLEVWARKYTPLRKSDLADIESRVVKYGRVLLNGTASYDDDHVRQIPSVYVLHKLQVAPLFVELRIRRIKWMQQMARTPQVSVQPLAALFGHMSFEKEPTI</sequence>